<dbReference type="EMBL" id="CP017298">
    <property type="protein sequence ID" value="AOS46853.1"/>
    <property type="molecule type" value="Genomic_DNA"/>
</dbReference>
<dbReference type="InterPro" id="IPR013830">
    <property type="entry name" value="SGNH_hydro"/>
</dbReference>
<name>A0A1D8B153_9ACTO</name>
<dbReference type="SUPFAM" id="SSF52266">
    <property type="entry name" value="SGNH hydrolase"/>
    <property type="match status" value="1"/>
</dbReference>
<keyword evidence="3" id="KW-1185">Reference proteome</keyword>
<dbReference type="STRING" id="178339.BH719_02390"/>
<dbReference type="InterPro" id="IPR036514">
    <property type="entry name" value="SGNH_hydro_sf"/>
</dbReference>
<evidence type="ECO:0000259" key="1">
    <source>
        <dbReference type="Pfam" id="PF13472"/>
    </source>
</evidence>
<gene>
    <name evidence="2" type="ORF">BH719_02390</name>
</gene>
<dbReference type="Gene3D" id="3.40.50.1110">
    <property type="entry name" value="SGNH hydrolase"/>
    <property type="match status" value="1"/>
</dbReference>
<evidence type="ECO:0000313" key="2">
    <source>
        <dbReference type="EMBL" id="AOS46853.1"/>
    </source>
</evidence>
<proteinExistence type="predicted"/>
<dbReference type="KEGG" id="phon:BH719_02390"/>
<dbReference type="AlphaFoldDB" id="A0A1D8B153"/>
<feature type="domain" description="SGNH hydrolase-type esterase" evidence="1">
    <location>
        <begin position="50"/>
        <end position="220"/>
    </location>
</feature>
<reference evidence="2 3" key="1">
    <citation type="submission" date="2016-09" db="EMBL/GenBank/DDBJ databases">
        <title>Complete genome sequence of Actinomyces hongkongensis HKU8.</title>
        <authorList>
            <person name="Gao Y.-X."/>
            <person name="Zhou Y.-Y."/>
            <person name="Xie Y."/>
            <person name="Wang M."/>
            <person name="Wang S.-J."/>
            <person name="Shen S.-G."/>
        </authorList>
    </citation>
    <scope>NUCLEOTIDE SEQUENCE [LARGE SCALE GENOMIC DNA]</scope>
    <source>
        <strain evidence="2 3">HKU8</strain>
    </source>
</reference>
<dbReference type="Proteomes" id="UP000095214">
    <property type="component" value="Chromosome"/>
</dbReference>
<organism evidence="2 3">
    <name type="scientific">Pauljensenia hongkongensis</name>
    <dbReference type="NCBI Taxonomy" id="178339"/>
    <lineage>
        <taxon>Bacteria</taxon>
        <taxon>Bacillati</taxon>
        <taxon>Actinomycetota</taxon>
        <taxon>Actinomycetes</taxon>
        <taxon>Actinomycetales</taxon>
        <taxon>Actinomycetaceae</taxon>
        <taxon>Pauljensenia</taxon>
    </lineage>
</organism>
<evidence type="ECO:0000313" key="3">
    <source>
        <dbReference type="Proteomes" id="UP000095214"/>
    </source>
</evidence>
<dbReference type="Pfam" id="PF13472">
    <property type="entry name" value="Lipase_GDSL_2"/>
    <property type="match status" value="1"/>
</dbReference>
<dbReference type="PANTHER" id="PTHR30383">
    <property type="entry name" value="THIOESTERASE 1/PROTEASE 1/LYSOPHOSPHOLIPASE L1"/>
    <property type="match status" value="1"/>
</dbReference>
<protein>
    <submittedName>
        <fullName evidence="2">Lipase</fullName>
    </submittedName>
</protein>
<sequence length="238" mass="25661">MNPVKRTILLAQAAWAARTVRLAPEPEGERSGIARERLGATLSEYLRLVAVGDSLVAGSGASSQATALTPRIADRVAAATGAPVIWETHARLGSTMRRVRHRFLDEVEGRPDILFVCAGSNDIMARRTRAEWADDLEAVLGRSLEMAAHVVLCSAGQPHNSPRLPAMLRRELAKRIDAQTADSKSICARLGVDYADVAHADLVEGFWASDGFHPSEAGYEQAAGMVVGAMGFLPRLRR</sequence>
<dbReference type="InterPro" id="IPR051532">
    <property type="entry name" value="Ester_Hydrolysis_Enzymes"/>
</dbReference>
<dbReference type="OrthoDB" id="9804395at2"/>
<accession>A0A1D8B153</accession>